<evidence type="ECO:0000313" key="2">
    <source>
        <dbReference type="Proteomes" id="UP000299102"/>
    </source>
</evidence>
<dbReference type="EMBL" id="BGZK01000228">
    <property type="protein sequence ID" value="GBP30097.1"/>
    <property type="molecule type" value="Genomic_DNA"/>
</dbReference>
<accession>A0A4C1UVQ2</accession>
<evidence type="ECO:0000313" key="1">
    <source>
        <dbReference type="EMBL" id="GBP30097.1"/>
    </source>
</evidence>
<dbReference type="AlphaFoldDB" id="A0A4C1UVQ2"/>
<reference evidence="1 2" key="1">
    <citation type="journal article" date="2019" name="Commun. Biol.">
        <title>The bagworm genome reveals a unique fibroin gene that provides high tensile strength.</title>
        <authorList>
            <person name="Kono N."/>
            <person name="Nakamura H."/>
            <person name="Ohtoshi R."/>
            <person name="Tomita M."/>
            <person name="Numata K."/>
            <person name="Arakawa K."/>
        </authorList>
    </citation>
    <scope>NUCLEOTIDE SEQUENCE [LARGE SCALE GENOMIC DNA]</scope>
</reference>
<sequence length="195" mass="21938">METRFFQSLRLAVRIVTSTGLKIGNGTKVEIECEIKMKFGSVKIGTRSRRGWSKWKARQGSKSRKEPESESKAVPLSILLLVEIKNGTGVEISSVYNFSIATVVIRRARHACPEHTYENKEVHGVDSSVFLAFVVLTTTINNAVHYQQFRSSSTLPFAINNAIRHQRCDDNVRDGPFDVLSGAWSQSFDLTQIYL</sequence>
<gene>
    <name evidence="1" type="ORF">EVAR_14616_1</name>
</gene>
<comment type="caution">
    <text evidence="1">The sequence shown here is derived from an EMBL/GenBank/DDBJ whole genome shotgun (WGS) entry which is preliminary data.</text>
</comment>
<organism evidence="1 2">
    <name type="scientific">Eumeta variegata</name>
    <name type="common">Bagworm moth</name>
    <name type="synonym">Eumeta japonica</name>
    <dbReference type="NCBI Taxonomy" id="151549"/>
    <lineage>
        <taxon>Eukaryota</taxon>
        <taxon>Metazoa</taxon>
        <taxon>Ecdysozoa</taxon>
        <taxon>Arthropoda</taxon>
        <taxon>Hexapoda</taxon>
        <taxon>Insecta</taxon>
        <taxon>Pterygota</taxon>
        <taxon>Neoptera</taxon>
        <taxon>Endopterygota</taxon>
        <taxon>Lepidoptera</taxon>
        <taxon>Glossata</taxon>
        <taxon>Ditrysia</taxon>
        <taxon>Tineoidea</taxon>
        <taxon>Psychidae</taxon>
        <taxon>Oiketicinae</taxon>
        <taxon>Eumeta</taxon>
    </lineage>
</organism>
<name>A0A4C1UVQ2_EUMVA</name>
<proteinExistence type="predicted"/>
<keyword evidence="2" id="KW-1185">Reference proteome</keyword>
<protein>
    <submittedName>
        <fullName evidence="1">Uncharacterized protein</fullName>
    </submittedName>
</protein>
<dbReference type="Proteomes" id="UP000299102">
    <property type="component" value="Unassembled WGS sequence"/>
</dbReference>